<feature type="transmembrane region" description="Helical" evidence="2">
    <location>
        <begin position="229"/>
        <end position="251"/>
    </location>
</feature>
<feature type="transmembrane region" description="Helical" evidence="2">
    <location>
        <begin position="198"/>
        <end position="217"/>
    </location>
</feature>
<feature type="transmembrane region" description="Helical" evidence="2">
    <location>
        <begin position="370"/>
        <end position="395"/>
    </location>
</feature>
<reference evidence="4" key="1">
    <citation type="journal article" date="2023" name="Insect Mol. Biol.">
        <title>Genome sequencing provides insights into the evolution of gene families encoding plant cell wall-degrading enzymes in longhorned beetles.</title>
        <authorList>
            <person name="Shin N.R."/>
            <person name="Okamura Y."/>
            <person name="Kirsch R."/>
            <person name="Pauchet Y."/>
        </authorList>
    </citation>
    <scope>NUCLEOTIDE SEQUENCE</scope>
    <source>
        <strain evidence="4">MMC_N1</strain>
    </source>
</reference>
<dbReference type="Pfam" id="PF01757">
    <property type="entry name" value="Acyl_transf_3"/>
    <property type="match status" value="1"/>
</dbReference>
<dbReference type="PANTHER" id="PTHR11161">
    <property type="entry name" value="O-ACYLTRANSFERASE"/>
    <property type="match status" value="1"/>
</dbReference>
<accession>A0ABQ9K7A3</accession>
<feature type="region of interest" description="Disordered" evidence="1">
    <location>
        <begin position="476"/>
        <end position="495"/>
    </location>
</feature>
<gene>
    <name evidence="4" type="ORF">NQ317_007558</name>
</gene>
<dbReference type="EMBL" id="JAPWTJ010000015">
    <property type="protein sequence ID" value="KAJ8985400.1"/>
    <property type="molecule type" value="Genomic_DNA"/>
</dbReference>
<dbReference type="InterPro" id="IPR052728">
    <property type="entry name" value="O2_lipid_transport_reg"/>
</dbReference>
<dbReference type="InterPro" id="IPR002656">
    <property type="entry name" value="Acyl_transf_3_dom"/>
</dbReference>
<feature type="transmembrane region" description="Helical" evidence="2">
    <location>
        <begin position="437"/>
        <end position="458"/>
    </location>
</feature>
<dbReference type="Proteomes" id="UP001162164">
    <property type="component" value="Unassembled WGS sequence"/>
</dbReference>
<evidence type="ECO:0000259" key="3">
    <source>
        <dbReference type="Pfam" id="PF01757"/>
    </source>
</evidence>
<keyword evidence="2" id="KW-1133">Transmembrane helix</keyword>
<protein>
    <recommendedName>
        <fullName evidence="3">Acyltransferase 3 domain-containing protein</fullName>
    </recommendedName>
</protein>
<organism evidence="4 5">
    <name type="scientific">Molorchus minor</name>
    <dbReference type="NCBI Taxonomy" id="1323400"/>
    <lineage>
        <taxon>Eukaryota</taxon>
        <taxon>Metazoa</taxon>
        <taxon>Ecdysozoa</taxon>
        <taxon>Arthropoda</taxon>
        <taxon>Hexapoda</taxon>
        <taxon>Insecta</taxon>
        <taxon>Pterygota</taxon>
        <taxon>Neoptera</taxon>
        <taxon>Endopterygota</taxon>
        <taxon>Coleoptera</taxon>
        <taxon>Polyphaga</taxon>
        <taxon>Cucujiformia</taxon>
        <taxon>Chrysomeloidea</taxon>
        <taxon>Cerambycidae</taxon>
        <taxon>Lamiinae</taxon>
        <taxon>Monochamini</taxon>
        <taxon>Molorchus</taxon>
    </lineage>
</organism>
<feature type="transmembrane region" description="Helical" evidence="2">
    <location>
        <begin position="263"/>
        <end position="279"/>
    </location>
</feature>
<proteinExistence type="predicted"/>
<evidence type="ECO:0000256" key="2">
    <source>
        <dbReference type="SAM" id="Phobius"/>
    </source>
</evidence>
<evidence type="ECO:0000313" key="5">
    <source>
        <dbReference type="Proteomes" id="UP001162164"/>
    </source>
</evidence>
<comment type="caution">
    <text evidence="4">The sequence shown here is derived from an EMBL/GenBank/DDBJ whole genome shotgun (WGS) entry which is preliminary data.</text>
</comment>
<keyword evidence="2" id="KW-0472">Membrane</keyword>
<feature type="transmembrane region" description="Helical" evidence="2">
    <location>
        <begin position="407"/>
        <end position="425"/>
    </location>
</feature>
<feature type="transmembrane region" description="Helical" evidence="2">
    <location>
        <begin position="337"/>
        <end position="358"/>
    </location>
</feature>
<sequence length="495" mass="56731">MYKLAVCRPYGCTASDITAVLEQLMGNVSILPLFQDQLCQTIETYTEVTIADIITITLIAICVLLMVNSTIYDIYLNVNQLECRNQLYLAFSVLTNGKKLLATTKHSKEQIHTFNGIRVISMIWIVAGHSMYVWPSYAVSNTPDVENWQTKLYGAYISSAVLAVDTFFFISGFLLAYQYLKQKPKSLANHVKSVPAMYLYRYLRFVKILLKTALYSIEGWNPTGRFKLTMIQMLTLNIFFIAMPLGIKLIFREYDNDYDTHSRLIDYFIGITLGIFMRVRQDKPFLYLINSKRLRTINIFVWIVVICGMLAIVICLREVDLHHGYISQSIFASLMRPAWCVGLSWIVYSCYHGYGALGQPIEGVRVALELIVNIFCLGSPPVLTFIYILGIVNWILCRPIFQIWSRLTYCMYLLHLTLIMIYMNGVKIRLHFSDFEAFYLFCGHLILTFCLAIFWTLAFESPVIVIERVLLKGGRRKPESKVPANGKVENGASEA</sequence>
<feature type="transmembrane region" description="Helical" evidence="2">
    <location>
        <begin position="154"/>
        <end position="177"/>
    </location>
</feature>
<dbReference type="PANTHER" id="PTHR11161:SF0">
    <property type="entry name" value="O-ACYLTRANSFERASE LIKE PROTEIN"/>
    <property type="match status" value="1"/>
</dbReference>
<keyword evidence="2" id="KW-0812">Transmembrane</keyword>
<feature type="transmembrane region" description="Helical" evidence="2">
    <location>
        <begin position="299"/>
        <end position="316"/>
    </location>
</feature>
<evidence type="ECO:0000256" key="1">
    <source>
        <dbReference type="SAM" id="MobiDB-lite"/>
    </source>
</evidence>
<feature type="transmembrane region" description="Helical" evidence="2">
    <location>
        <begin position="115"/>
        <end position="134"/>
    </location>
</feature>
<keyword evidence="5" id="KW-1185">Reference proteome</keyword>
<name>A0ABQ9K7A3_9CUCU</name>
<feature type="transmembrane region" description="Helical" evidence="2">
    <location>
        <begin position="53"/>
        <end position="75"/>
    </location>
</feature>
<feature type="domain" description="Acyltransferase 3" evidence="3">
    <location>
        <begin position="113"/>
        <end position="206"/>
    </location>
</feature>
<evidence type="ECO:0000313" key="4">
    <source>
        <dbReference type="EMBL" id="KAJ8985400.1"/>
    </source>
</evidence>